<accession>A0AAW0GHC5</accession>
<keyword evidence="3" id="KW-1185">Reference proteome</keyword>
<dbReference type="EMBL" id="JASBNA010000004">
    <property type="protein sequence ID" value="KAK7692736.1"/>
    <property type="molecule type" value="Genomic_DNA"/>
</dbReference>
<evidence type="ECO:0000313" key="2">
    <source>
        <dbReference type="EMBL" id="KAK7692736.1"/>
    </source>
</evidence>
<evidence type="ECO:0000256" key="1">
    <source>
        <dbReference type="SAM" id="MobiDB-lite"/>
    </source>
</evidence>
<gene>
    <name evidence="2" type="ORF">QCA50_004369</name>
</gene>
<feature type="compositionally biased region" description="Low complexity" evidence="1">
    <location>
        <begin position="136"/>
        <end position="151"/>
    </location>
</feature>
<organism evidence="2 3">
    <name type="scientific">Cerrena zonata</name>
    <dbReference type="NCBI Taxonomy" id="2478898"/>
    <lineage>
        <taxon>Eukaryota</taxon>
        <taxon>Fungi</taxon>
        <taxon>Dikarya</taxon>
        <taxon>Basidiomycota</taxon>
        <taxon>Agaricomycotina</taxon>
        <taxon>Agaricomycetes</taxon>
        <taxon>Polyporales</taxon>
        <taxon>Cerrenaceae</taxon>
        <taxon>Cerrena</taxon>
    </lineage>
</organism>
<name>A0AAW0GHC5_9APHY</name>
<feature type="compositionally biased region" description="Low complexity" evidence="1">
    <location>
        <begin position="169"/>
        <end position="209"/>
    </location>
</feature>
<reference evidence="2 3" key="1">
    <citation type="submission" date="2022-09" db="EMBL/GenBank/DDBJ databases">
        <authorList>
            <person name="Palmer J.M."/>
        </authorList>
    </citation>
    <scope>NUCLEOTIDE SEQUENCE [LARGE SCALE GENOMIC DNA]</scope>
    <source>
        <strain evidence="2 3">DSM 7382</strain>
    </source>
</reference>
<feature type="region of interest" description="Disordered" evidence="1">
    <location>
        <begin position="520"/>
        <end position="547"/>
    </location>
</feature>
<dbReference type="AlphaFoldDB" id="A0AAW0GHC5"/>
<proteinExistence type="predicted"/>
<evidence type="ECO:0000313" key="3">
    <source>
        <dbReference type="Proteomes" id="UP001385951"/>
    </source>
</evidence>
<feature type="region of interest" description="Disordered" evidence="1">
    <location>
        <begin position="113"/>
        <end position="342"/>
    </location>
</feature>
<dbReference type="Proteomes" id="UP001385951">
    <property type="component" value="Unassembled WGS sequence"/>
</dbReference>
<protein>
    <submittedName>
        <fullName evidence="2">Uncharacterized protein</fullName>
    </submittedName>
</protein>
<feature type="compositionally biased region" description="Low complexity" evidence="1">
    <location>
        <begin position="251"/>
        <end position="324"/>
    </location>
</feature>
<feature type="region of interest" description="Disordered" evidence="1">
    <location>
        <begin position="440"/>
        <end position="461"/>
    </location>
</feature>
<comment type="caution">
    <text evidence="2">The sequence shown here is derived from an EMBL/GenBank/DDBJ whole genome shotgun (WGS) entry which is preliminary data.</text>
</comment>
<feature type="compositionally biased region" description="Basic residues" evidence="1">
    <location>
        <begin position="451"/>
        <end position="460"/>
    </location>
</feature>
<sequence>MDKRKPMEPGTQELWKQAHVGRFKVYRLVLESEQQDKAPQQRVHVRHIIDPYSIENKRGGPQSIIHKHSRVTAFSIFRVYNLFNKASRRREPGYMSASGSILLATKEVQEHYTSTRSTVRLNSHGLLEDRPRGSSKKAAGSSSSIAGSSSSRPRRSSKIRKRNEEDGHTSSTASASGVGSSSQTNSARSTATTRTSSVSASAMGKSPSRSPEPPSPQSPVVRHGLPGRVHAQGDHAMSMSMSSTVTDPFASPVESSNPHSSPSPPHVSTTNSSGSGSRSSTSAKASSSEMTRTSTSTTLSLTTTTTSSMPASRTLTNSTTSTSSPNRRMELDDEQPPPRTSHAEAFATIDSAYLEYMRGKPDRVHQDDPSNHGFVGLFRRRLLGQSAGKATSKPPSAGPNPAVLEGNYTPPWLTMAPRSKQEERERVIQTLNESFKDVGLLPSFKPQRSNNPKHKPRKHASSTNIFMNVPSESVYMLLPLWPGETDPASAEQDEDPASYIVHIEDRQYLLVYYVPFQDDPKKKKGDKKRTRAETHAAPTHSSSQKPPHINLSSFRVCARLVCYSDLRETGVRLPDYGLSITGSMTEAVQFLPPKSIRDKALDDVIIGVCHSRMDGMEFLTEGLTVLGLCKPPETEPVLPVREEDPIEDLEALLTPIGRSAVEMAWLGCMALTCF</sequence>
<feature type="compositionally biased region" description="Basic residues" evidence="1">
    <location>
        <begin position="152"/>
        <end position="161"/>
    </location>
</feature>